<proteinExistence type="predicted"/>
<reference evidence="2" key="1">
    <citation type="submission" date="2022-05" db="EMBL/GenBank/DDBJ databases">
        <title>Schlegelella sp. nov., isolated from mangrove soil.</title>
        <authorList>
            <person name="Liu Y."/>
            <person name="Ge X."/>
            <person name="Liu W."/>
        </authorList>
    </citation>
    <scope>NUCLEOTIDE SEQUENCE</scope>
    <source>
        <strain evidence="2">S2-27</strain>
    </source>
</reference>
<dbReference type="Proteomes" id="UP001165541">
    <property type="component" value="Unassembled WGS sequence"/>
</dbReference>
<evidence type="ECO:0000313" key="2">
    <source>
        <dbReference type="EMBL" id="MCM5679222.1"/>
    </source>
</evidence>
<comment type="caution">
    <text evidence="2">The sequence shown here is derived from an EMBL/GenBank/DDBJ whole genome shotgun (WGS) entry which is preliminary data.</text>
</comment>
<keyword evidence="1" id="KW-0472">Membrane</keyword>
<organism evidence="2 3">
    <name type="scientific">Caldimonas mangrovi</name>
    <dbReference type="NCBI Taxonomy" id="2944811"/>
    <lineage>
        <taxon>Bacteria</taxon>
        <taxon>Pseudomonadati</taxon>
        <taxon>Pseudomonadota</taxon>
        <taxon>Betaproteobacteria</taxon>
        <taxon>Burkholderiales</taxon>
        <taxon>Sphaerotilaceae</taxon>
        <taxon>Caldimonas</taxon>
    </lineage>
</organism>
<evidence type="ECO:0000313" key="3">
    <source>
        <dbReference type="Proteomes" id="UP001165541"/>
    </source>
</evidence>
<keyword evidence="3" id="KW-1185">Reference proteome</keyword>
<accession>A0ABT0YKF9</accession>
<feature type="transmembrane region" description="Helical" evidence="1">
    <location>
        <begin position="6"/>
        <end position="24"/>
    </location>
</feature>
<sequence>MNSLLLGAIAMASVVASLFFLRFWRQTRDRFFLLFALAFLVDAVNRVALGLQHGTEEQEPLFYGVRLLSFSLILIAIIDKNLRARRKP</sequence>
<dbReference type="EMBL" id="JAMKFE010000003">
    <property type="protein sequence ID" value="MCM5679222.1"/>
    <property type="molecule type" value="Genomic_DNA"/>
</dbReference>
<keyword evidence="1" id="KW-1133">Transmembrane helix</keyword>
<feature type="transmembrane region" description="Helical" evidence="1">
    <location>
        <begin position="61"/>
        <end position="78"/>
    </location>
</feature>
<keyword evidence="1" id="KW-0812">Transmembrane</keyword>
<protein>
    <submittedName>
        <fullName evidence="2">DUF5985 family protein</fullName>
    </submittedName>
</protein>
<evidence type="ECO:0000256" key="1">
    <source>
        <dbReference type="SAM" id="Phobius"/>
    </source>
</evidence>
<dbReference type="RefSeq" id="WP_251777421.1">
    <property type="nucleotide sequence ID" value="NZ_JAMKFE010000003.1"/>
</dbReference>
<dbReference type="Pfam" id="PF19447">
    <property type="entry name" value="DUF5985"/>
    <property type="match status" value="1"/>
</dbReference>
<name>A0ABT0YKF9_9BURK</name>
<feature type="transmembrane region" description="Helical" evidence="1">
    <location>
        <begin position="31"/>
        <end position="49"/>
    </location>
</feature>
<gene>
    <name evidence="2" type="ORF">M8A51_06720</name>
</gene>
<dbReference type="InterPro" id="IPR046027">
    <property type="entry name" value="DUF5985"/>
</dbReference>